<keyword evidence="7" id="KW-1185">Reference proteome</keyword>
<evidence type="ECO:0000313" key="6">
    <source>
        <dbReference type="EMBL" id="GIM68188.1"/>
    </source>
</evidence>
<dbReference type="Pfam" id="PF09084">
    <property type="entry name" value="NMT1"/>
    <property type="match status" value="1"/>
</dbReference>
<dbReference type="PANTHER" id="PTHR30024">
    <property type="entry name" value="ALIPHATIC SULFONATES-BINDING PROTEIN-RELATED"/>
    <property type="match status" value="1"/>
</dbReference>
<dbReference type="Gene3D" id="3.40.190.10">
    <property type="entry name" value="Periplasmic binding protein-like II"/>
    <property type="match status" value="2"/>
</dbReference>
<comment type="similarity">
    <text evidence="2">Belongs to the bacterial solute-binding protein SsuA/TauA family.</text>
</comment>
<dbReference type="PANTHER" id="PTHR30024:SF47">
    <property type="entry name" value="TAURINE-BINDING PERIPLASMIC PROTEIN"/>
    <property type="match status" value="1"/>
</dbReference>
<accession>A0A919SAY5</accession>
<dbReference type="EMBL" id="BOQP01000004">
    <property type="protein sequence ID" value="GIM68188.1"/>
    <property type="molecule type" value="Genomic_DNA"/>
</dbReference>
<evidence type="ECO:0000256" key="4">
    <source>
        <dbReference type="SAM" id="SignalP"/>
    </source>
</evidence>
<dbReference type="Proteomes" id="UP000680865">
    <property type="component" value="Unassembled WGS sequence"/>
</dbReference>
<evidence type="ECO:0000259" key="5">
    <source>
        <dbReference type="Pfam" id="PF09084"/>
    </source>
</evidence>
<name>A0A919SAY5_9ACTN</name>
<protein>
    <recommendedName>
        <fullName evidence="5">SsuA/THI5-like domain-containing protein</fullName>
    </recommendedName>
</protein>
<keyword evidence="3 4" id="KW-0732">Signal</keyword>
<feature type="signal peptide" evidence="4">
    <location>
        <begin position="1"/>
        <end position="22"/>
    </location>
</feature>
<evidence type="ECO:0000256" key="2">
    <source>
        <dbReference type="ARBA" id="ARBA00010742"/>
    </source>
</evidence>
<feature type="chain" id="PRO_5038536611" description="SsuA/THI5-like domain-containing protein" evidence="4">
    <location>
        <begin position="23"/>
        <end position="322"/>
    </location>
</feature>
<feature type="domain" description="SsuA/THI5-like" evidence="5">
    <location>
        <begin position="49"/>
        <end position="266"/>
    </location>
</feature>
<gene>
    <name evidence="6" type="ORF">Aco04nite_09660</name>
</gene>
<comment type="subcellular location">
    <subcellularLocation>
        <location evidence="1">Periplasm</location>
    </subcellularLocation>
</comment>
<comment type="caution">
    <text evidence="6">The sequence shown here is derived from an EMBL/GenBank/DDBJ whole genome shotgun (WGS) entry which is preliminary data.</text>
</comment>
<evidence type="ECO:0000256" key="1">
    <source>
        <dbReference type="ARBA" id="ARBA00004418"/>
    </source>
</evidence>
<evidence type="ECO:0000313" key="7">
    <source>
        <dbReference type="Proteomes" id="UP000680865"/>
    </source>
</evidence>
<dbReference type="PROSITE" id="PS51257">
    <property type="entry name" value="PROKAR_LIPOPROTEIN"/>
    <property type="match status" value="1"/>
</dbReference>
<dbReference type="AlphaFoldDB" id="A0A919SAY5"/>
<organism evidence="6 7">
    <name type="scientific">Winogradskya consettensis</name>
    <dbReference type="NCBI Taxonomy" id="113560"/>
    <lineage>
        <taxon>Bacteria</taxon>
        <taxon>Bacillati</taxon>
        <taxon>Actinomycetota</taxon>
        <taxon>Actinomycetes</taxon>
        <taxon>Micromonosporales</taxon>
        <taxon>Micromonosporaceae</taxon>
        <taxon>Winogradskya</taxon>
    </lineage>
</organism>
<proteinExistence type="inferred from homology"/>
<dbReference type="RefSeq" id="WP_212995940.1">
    <property type="nucleotide sequence ID" value="NZ_BAAATW010000002.1"/>
</dbReference>
<sequence>MFRLRRLSLAALPVVAALLVAACGSGSSGDEESGSGPTKIKVGVIPIVDVAPIYLGIKQGFFSAENLDVTIETAQGGAAIVPGVVSEQYQFGFSNTVSLLLASSQGLPLKVVSAGNSSTGDKAKDFGGVIVKADSPIKTAADLAGKKVAVNTLKNINTTTVNKVVRDAGGDPSTITYVELAFPDIPAAVAKGDVDAGQVVEPFLTIASSQGDRVVTANFAGTDPNLMVGMYFTSQKYATEHAKTVTAFTTAMAKSLEYASSHLDEARAILSTYTKLDPAVQKSLVLPKWPADVDRNSVQVLSDLATSDGLITNQPNLDTLLP</sequence>
<dbReference type="InterPro" id="IPR015168">
    <property type="entry name" value="SsuA/THI5"/>
</dbReference>
<evidence type="ECO:0000256" key="3">
    <source>
        <dbReference type="ARBA" id="ARBA00022729"/>
    </source>
</evidence>
<dbReference type="GO" id="GO:0042597">
    <property type="term" value="C:periplasmic space"/>
    <property type="evidence" value="ECO:0007669"/>
    <property type="project" value="UniProtKB-SubCell"/>
</dbReference>
<reference evidence="6" key="1">
    <citation type="submission" date="2021-03" db="EMBL/GenBank/DDBJ databases">
        <title>Whole genome shotgun sequence of Actinoplanes consettensis NBRC 14913.</title>
        <authorList>
            <person name="Komaki H."/>
            <person name="Tamura T."/>
        </authorList>
    </citation>
    <scope>NUCLEOTIDE SEQUENCE</scope>
    <source>
        <strain evidence="6">NBRC 14913</strain>
    </source>
</reference>
<dbReference type="SUPFAM" id="SSF53850">
    <property type="entry name" value="Periplasmic binding protein-like II"/>
    <property type="match status" value="1"/>
</dbReference>